<reference evidence="1 2" key="1">
    <citation type="journal article" date="2014" name="Am. J. Bot.">
        <title>Genome assembly and annotation for red clover (Trifolium pratense; Fabaceae).</title>
        <authorList>
            <person name="Istvanek J."/>
            <person name="Jaros M."/>
            <person name="Krenek A."/>
            <person name="Repkova J."/>
        </authorList>
    </citation>
    <scope>NUCLEOTIDE SEQUENCE [LARGE SCALE GENOMIC DNA]</scope>
    <source>
        <strain evidence="2">cv. Tatra</strain>
        <tissue evidence="1">Young leaves</tissue>
    </source>
</reference>
<evidence type="ECO:0000313" key="1">
    <source>
        <dbReference type="EMBL" id="PNY05467.1"/>
    </source>
</evidence>
<evidence type="ECO:0000313" key="2">
    <source>
        <dbReference type="Proteomes" id="UP000236291"/>
    </source>
</evidence>
<reference evidence="1 2" key="2">
    <citation type="journal article" date="2017" name="Front. Plant Sci.">
        <title>Gene Classification and Mining of Molecular Markers Useful in Red Clover (Trifolium pratense) Breeding.</title>
        <authorList>
            <person name="Istvanek J."/>
            <person name="Dluhosova J."/>
            <person name="Dluhos P."/>
            <person name="Patkova L."/>
            <person name="Nedelnik J."/>
            <person name="Repkova J."/>
        </authorList>
    </citation>
    <scope>NUCLEOTIDE SEQUENCE [LARGE SCALE GENOMIC DNA]</scope>
    <source>
        <strain evidence="2">cv. Tatra</strain>
        <tissue evidence="1">Young leaves</tissue>
    </source>
</reference>
<gene>
    <name evidence="1" type="ORF">L195_g001919</name>
</gene>
<dbReference type="AlphaFoldDB" id="A0A2K3NR24"/>
<dbReference type="EMBL" id="ASHM01000820">
    <property type="protein sequence ID" value="PNY05467.1"/>
    <property type="molecule type" value="Genomic_DNA"/>
</dbReference>
<proteinExistence type="predicted"/>
<comment type="caution">
    <text evidence="1">The sequence shown here is derived from an EMBL/GenBank/DDBJ whole genome shotgun (WGS) entry which is preliminary data.</text>
</comment>
<protein>
    <submittedName>
        <fullName evidence="1">Uncharacterized protein</fullName>
    </submittedName>
</protein>
<organism evidence="1 2">
    <name type="scientific">Trifolium pratense</name>
    <name type="common">Red clover</name>
    <dbReference type="NCBI Taxonomy" id="57577"/>
    <lineage>
        <taxon>Eukaryota</taxon>
        <taxon>Viridiplantae</taxon>
        <taxon>Streptophyta</taxon>
        <taxon>Embryophyta</taxon>
        <taxon>Tracheophyta</taxon>
        <taxon>Spermatophyta</taxon>
        <taxon>Magnoliopsida</taxon>
        <taxon>eudicotyledons</taxon>
        <taxon>Gunneridae</taxon>
        <taxon>Pentapetalae</taxon>
        <taxon>rosids</taxon>
        <taxon>fabids</taxon>
        <taxon>Fabales</taxon>
        <taxon>Fabaceae</taxon>
        <taxon>Papilionoideae</taxon>
        <taxon>50 kb inversion clade</taxon>
        <taxon>NPAAA clade</taxon>
        <taxon>Hologalegina</taxon>
        <taxon>IRL clade</taxon>
        <taxon>Trifolieae</taxon>
        <taxon>Trifolium</taxon>
    </lineage>
</organism>
<accession>A0A2K3NR24</accession>
<name>A0A2K3NR24_TRIPR</name>
<sequence length="79" mass="9365">MPPMGGYIPIPEFEIEKMYKIDAYEVVSNPDEHFIMSMLTQQPVIAHVDARRWKYWSNENIVQCPQEITESSYLWPHAH</sequence>
<dbReference type="Proteomes" id="UP000236291">
    <property type="component" value="Unassembled WGS sequence"/>
</dbReference>
<dbReference type="Gramene" id="Tp57577_TGAC_v2_mRNA4822">
    <property type="protein sequence ID" value="Tp57577_TGAC_v2_mRNA4822"/>
    <property type="gene ID" value="Tp57577_TGAC_v2_gene4672"/>
</dbReference>